<evidence type="ECO:0000313" key="2">
    <source>
        <dbReference type="Proteomes" id="UP000077628"/>
    </source>
</evidence>
<name>A0A177NIU2_9GAMM</name>
<dbReference type="InterPro" id="IPR022385">
    <property type="entry name" value="Rhs_assc_core"/>
</dbReference>
<dbReference type="InterPro" id="IPR050708">
    <property type="entry name" value="T6SS_VgrG/RHS"/>
</dbReference>
<dbReference type="RefSeq" id="WP_064029088.1">
    <property type="nucleotide sequence ID" value="NZ_LUUK01000175.1"/>
</dbReference>
<dbReference type="Gene3D" id="2.180.10.10">
    <property type="entry name" value="RHS repeat-associated core"/>
    <property type="match status" value="1"/>
</dbReference>
<gene>
    <name evidence="1" type="ORF">A1355_06860</name>
</gene>
<proteinExistence type="predicted"/>
<dbReference type="EMBL" id="LUUK01000175">
    <property type="protein sequence ID" value="OAI17795.1"/>
    <property type="molecule type" value="Genomic_DNA"/>
</dbReference>
<comment type="caution">
    <text evidence="1">The sequence shown here is derived from an EMBL/GenBank/DDBJ whole genome shotgun (WGS) entry which is preliminary data.</text>
</comment>
<reference evidence="2" key="1">
    <citation type="submission" date="2016-03" db="EMBL/GenBank/DDBJ databases">
        <authorList>
            <person name="Heylen K."/>
            <person name="De Vos P."/>
            <person name="Vekeman B."/>
        </authorList>
    </citation>
    <scope>NUCLEOTIDE SEQUENCE [LARGE SCALE GENOMIC DNA]</scope>
    <source>
        <strain evidence="2">R-45383</strain>
    </source>
</reference>
<dbReference type="AlphaFoldDB" id="A0A177NIU2"/>
<sequence length="337" mass="34330">MSQTNLAGVLTYLIHDGSELIAEYNSAGSLLRRYVHGPGVDEPLVWYEGSGTANITWLYSDHQGSIVAAANSTGNAVAIYSYGPFGEPNATSGVRFRYTGQQLLGPLNLYYYKARMYSPVIGRFLQTDPIGYQDGLNLYAYVGNNPFNRIDPSGEAANLIAAAGGAVIGGIAGAGTAYIKSDGDWDATIKGGVIGAGFGALTGATFGANLAGSPLAGAGMGAVIGGAGNAAGQFFGNKGTINLSEVAVYSAISAVPGAVQNALITDAVVSGIGQNTVNTLGGLGLVSQLKIAGEAAGQGISSAIPAYNVNLGGAYNQVQQFIDSTKNSFSTPIKSYK</sequence>
<accession>A0A177NIU2</accession>
<dbReference type="PRINTS" id="PR00394">
    <property type="entry name" value="RHSPROTEIN"/>
</dbReference>
<evidence type="ECO:0000313" key="1">
    <source>
        <dbReference type="EMBL" id="OAI17795.1"/>
    </source>
</evidence>
<organism evidence="1 2">
    <name type="scientific">Methylomonas koyamae</name>
    <dbReference type="NCBI Taxonomy" id="702114"/>
    <lineage>
        <taxon>Bacteria</taxon>
        <taxon>Pseudomonadati</taxon>
        <taxon>Pseudomonadota</taxon>
        <taxon>Gammaproteobacteria</taxon>
        <taxon>Methylococcales</taxon>
        <taxon>Methylococcaceae</taxon>
        <taxon>Methylomonas</taxon>
    </lineage>
</organism>
<dbReference type="PANTHER" id="PTHR32305">
    <property type="match status" value="1"/>
</dbReference>
<protein>
    <recommendedName>
        <fullName evidence="3">RHS repeat-associated core domain-containing protein</fullName>
    </recommendedName>
</protein>
<dbReference type="STRING" id="702114.A1355_06860"/>
<evidence type="ECO:0008006" key="3">
    <source>
        <dbReference type="Google" id="ProtNLM"/>
    </source>
</evidence>
<dbReference type="NCBIfam" id="TIGR03696">
    <property type="entry name" value="Rhs_assc_core"/>
    <property type="match status" value="1"/>
</dbReference>
<keyword evidence="2" id="KW-1185">Reference proteome</keyword>
<dbReference type="Proteomes" id="UP000077628">
    <property type="component" value="Unassembled WGS sequence"/>
</dbReference>
<dbReference type="PANTHER" id="PTHR32305:SF15">
    <property type="entry name" value="PROTEIN RHSA-RELATED"/>
    <property type="match status" value="1"/>
</dbReference>